<dbReference type="PANTHER" id="PTHR43591">
    <property type="entry name" value="METHYLTRANSFERASE"/>
    <property type="match status" value="1"/>
</dbReference>
<dbReference type="Proteomes" id="UP000789706">
    <property type="component" value="Unassembled WGS sequence"/>
</dbReference>
<protein>
    <submittedName>
        <fullName evidence="2">11227_t:CDS:1</fullName>
    </submittedName>
</protein>
<dbReference type="OrthoDB" id="2013972at2759"/>
<dbReference type="Pfam" id="PF13649">
    <property type="entry name" value="Methyltransf_25"/>
    <property type="match status" value="1"/>
</dbReference>
<gene>
    <name evidence="2" type="ORF">DEBURN_LOCUS4904</name>
</gene>
<evidence type="ECO:0000313" key="3">
    <source>
        <dbReference type="Proteomes" id="UP000789706"/>
    </source>
</evidence>
<dbReference type="SUPFAM" id="SSF53335">
    <property type="entry name" value="S-adenosyl-L-methionine-dependent methyltransferases"/>
    <property type="match status" value="1"/>
</dbReference>
<dbReference type="CDD" id="cd02440">
    <property type="entry name" value="AdoMet_MTases"/>
    <property type="match status" value="1"/>
</dbReference>
<dbReference type="AlphaFoldDB" id="A0A9N8ZSD6"/>
<keyword evidence="3" id="KW-1185">Reference proteome</keyword>
<dbReference type="Gene3D" id="3.40.50.150">
    <property type="entry name" value="Vaccinia Virus protein VP39"/>
    <property type="match status" value="1"/>
</dbReference>
<organism evidence="2 3">
    <name type="scientific">Diversispora eburnea</name>
    <dbReference type="NCBI Taxonomy" id="1213867"/>
    <lineage>
        <taxon>Eukaryota</taxon>
        <taxon>Fungi</taxon>
        <taxon>Fungi incertae sedis</taxon>
        <taxon>Mucoromycota</taxon>
        <taxon>Glomeromycotina</taxon>
        <taxon>Glomeromycetes</taxon>
        <taxon>Diversisporales</taxon>
        <taxon>Diversisporaceae</taxon>
        <taxon>Diversispora</taxon>
    </lineage>
</organism>
<comment type="caution">
    <text evidence="2">The sequence shown here is derived from an EMBL/GenBank/DDBJ whole genome shotgun (WGS) entry which is preliminary data.</text>
</comment>
<dbReference type="GO" id="GO:0008168">
    <property type="term" value="F:methyltransferase activity"/>
    <property type="evidence" value="ECO:0007669"/>
    <property type="project" value="TreeGrafter"/>
</dbReference>
<feature type="domain" description="Methyltransferase" evidence="1">
    <location>
        <begin position="88"/>
        <end position="179"/>
    </location>
</feature>
<dbReference type="InterPro" id="IPR029063">
    <property type="entry name" value="SAM-dependent_MTases_sf"/>
</dbReference>
<proteinExistence type="predicted"/>
<reference evidence="2" key="1">
    <citation type="submission" date="2021-06" db="EMBL/GenBank/DDBJ databases">
        <authorList>
            <person name="Kallberg Y."/>
            <person name="Tangrot J."/>
            <person name="Rosling A."/>
        </authorList>
    </citation>
    <scope>NUCLEOTIDE SEQUENCE</scope>
    <source>
        <strain evidence="2">AZ414A</strain>
    </source>
</reference>
<name>A0A9N8ZSD6_9GLOM</name>
<dbReference type="EMBL" id="CAJVPK010000403">
    <property type="protein sequence ID" value="CAG8505545.1"/>
    <property type="molecule type" value="Genomic_DNA"/>
</dbReference>
<accession>A0A9N8ZSD6</accession>
<dbReference type="InterPro" id="IPR041698">
    <property type="entry name" value="Methyltransf_25"/>
</dbReference>
<dbReference type="PANTHER" id="PTHR43591:SF24">
    <property type="entry name" value="2-METHOXY-6-POLYPRENYL-1,4-BENZOQUINOL METHYLASE, MITOCHONDRIAL"/>
    <property type="match status" value="1"/>
</dbReference>
<sequence>MGNIFTTTFERYKRKIPTNRCKVSKSNNSNNFSKLNNSSNFSNCYDINGLNNKESDRLTMQHFVTRSIFKSNFCAPVDDILQMPGAKVLDVGCGPGTWLHDMAFDFPHAQFTGVDISPMYPKFIKPPNVEYLQANFLKGLPFKNDTFDFVVIRNMITALTIEDWEITLQELTRVCKPRGYVESTEFGIPALNEGPMSSKICKTWINTMKSKNIDLSFSVHLPELYSSFLNQVGSISRCVTIGLRGDQVGKDMAENLLMLAKALQPALAPVMCSTDQEYEEHIEKFRKELEEYEAICNIQVVWGSKSL</sequence>
<evidence type="ECO:0000259" key="1">
    <source>
        <dbReference type="Pfam" id="PF13649"/>
    </source>
</evidence>
<evidence type="ECO:0000313" key="2">
    <source>
        <dbReference type="EMBL" id="CAG8505545.1"/>
    </source>
</evidence>